<dbReference type="SMART" id="SM00855">
    <property type="entry name" value="PGAM"/>
    <property type="match status" value="1"/>
</dbReference>
<keyword evidence="3" id="KW-1185">Reference proteome</keyword>
<name>A0AAU9CT58_9LACO</name>
<dbReference type="AlphaFoldDB" id="A0AAU9CT58"/>
<dbReference type="Pfam" id="PF00300">
    <property type="entry name" value="His_Phos_1"/>
    <property type="match status" value="1"/>
</dbReference>
<evidence type="ECO:0000313" key="2">
    <source>
        <dbReference type="EMBL" id="BDR55536.1"/>
    </source>
</evidence>
<sequence length="194" mass="22567">MSQTIYLMRHGQTLFNSQHRIQGWSDSPLTEKGVNQAKIASQYFPENQIKLESAYCSTLERTEDTLLQITDLPYKRLKGLKEWNYGVFEAESDYLYPFNNDANFFPLFGGESDLDVQKRMSTTIKDIVTQDHSSNILIVSHGGAIRSFARAWRKYEANSNYLPYENCCVLKFIYENDVFSFQNMYNHDFSSLES</sequence>
<feature type="binding site" evidence="1">
    <location>
        <position position="61"/>
    </location>
    <ligand>
        <name>substrate</name>
    </ligand>
</feature>
<dbReference type="RefSeq" id="WP_317696937.1">
    <property type="nucleotide sequence ID" value="NZ_AP026801.1"/>
</dbReference>
<gene>
    <name evidence="2" type="ORF">KIMC2_00980</name>
</gene>
<proteinExistence type="predicted"/>
<dbReference type="PROSITE" id="PS00175">
    <property type="entry name" value="PG_MUTASE"/>
    <property type="match status" value="1"/>
</dbReference>
<dbReference type="InterPro" id="IPR050275">
    <property type="entry name" value="PGM_Phosphatase"/>
</dbReference>
<dbReference type="EMBL" id="AP026801">
    <property type="protein sequence ID" value="BDR55536.1"/>
    <property type="molecule type" value="Genomic_DNA"/>
</dbReference>
<dbReference type="InterPro" id="IPR013078">
    <property type="entry name" value="His_Pase_superF_clade-1"/>
</dbReference>
<accession>A0AAU9CT58</accession>
<dbReference type="GO" id="GO:0016791">
    <property type="term" value="F:phosphatase activity"/>
    <property type="evidence" value="ECO:0007669"/>
    <property type="project" value="TreeGrafter"/>
</dbReference>
<evidence type="ECO:0000313" key="3">
    <source>
        <dbReference type="Proteomes" id="UP001321804"/>
    </source>
</evidence>
<dbReference type="InterPro" id="IPR001345">
    <property type="entry name" value="PG/BPGM_mutase_AS"/>
</dbReference>
<dbReference type="InterPro" id="IPR029033">
    <property type="entry name" value="His_PPase_superfam"/>
</dbReference>
<dbReference type="Proteomes" id="UP001321804">
    <property type="component" value="Chromosome"/>
</dbReference>
<dbReference type="PANTHER" id="PTHR48100">
    <property type="entry name" value="BROAD-SPECIFICITY PHOSPHATASE YOR283W-RELATED"/>
    <property type="match status" value="1"/>
</dbReference>
<dbReference type="SUPFAM" id="SSF53254">
    <property type="entry name" value="Phosphoglycerate mutase-like"/>
    <property type="match status" value="1"/>
</dbReference>
<dbReference type="PANTHER" id="PTHR48100:SF5">
    <property type="entry name" value="HISTIDINE PHOSPHATASE FAMILY PROTEIN"/>
    <property type="match status" value="1"/>
</dbReference>
<evidence type="ECO:0000256" key="1">
    <source>
        <dbReference type="PIRSR" id="PIRSR613078-2"/>
    </source>
</evidence>
<feature type="binding site" evidence="1">
    <location>
        <begin position="9"/>
        <end position="16"/>
    </location>
    <ligand>
        <name>substrate</name>
    </ligand>
</feature>
<organism evidence="2 3">
    <name type="scientific">Xylocopilactobacillus apis</name>
    <dbReference type="NCBI Taxonomy" id="2932183"/>
    <lineage>
        <taxon>Bacteria</taxon>
        <taxon>Bacillati</taxon>
        <taxon>Bacillota</taxon>
        <taxon>Bacilli</taxon>
        <taxon>Lactobacillales</taxon>
        <taxon>Lactobacillaceae</taxon>
        <taxon>Xylocopilactobacillus</taxon>
    </lineage>
</organism>
<protein>
    <submittedName>
        <fullName evidence="2">Phosphoglycerate mutase</fullName>
    </submittedName>
</protein>
<dbReference type="Gene3D" id="3.40.50.1240">
    <property type="entry name" value="Phosphoglycerate mutase-like"/>
    <property type="match status" value="1"/>
</dbReference>
<dbReference type="KEGG" id="xak:KIMC2_00980"/>
<dbReference type="GO" id="GO:0005737">
    <property type="term" value="C:cytoplasm"/>
    <property type="evidence" value="ECO:0007669"/>
    <property type="project" value="TreeGrafter"/>
</dbReference>
<reference evidence="2 3" key="1">
    <citation type="journal article" date="2023" name="Microbiol. Spectr.">
        <title>Symbiosis of Carpenter Bees with Uncharacterized Lactic Acid Bacteria Showing NAD Auxotrophy.</title>
        <authorList>
            <person name="Kawasaki S."/>
            <person name="Ozawa K."/>
            <person name="Mori T."/>
            <person name="Yamamoto A."/>
            <person name="Ito M."/>
            <person name="Ohkuma M."/>
            <person name="Sakamoto M."/>
            <person name="Matsutani M."/>
        </authorList>
    </citation>
    <scope>NUCLEOTIDE SEQUENCE [LARGE SCALE GENOMIC DNA]</scope>
    <source>
        <strain evidence="2 3">KimC2</strain>
    </source>
</reference>
<dbReference type="CDD" id="cd07067">
    <property type="entry name" value="HP_PGM_like"/>
    <property type="match status" value="1"/>
</dbReference>